<evidence type="ECO:0000313" key="3">
    <source>
        <dbReference type="Proteomes" id="UP000183918"/>
    </source>
</evidence>
<dbReference type="AlphaFoldDB" id="A0A1H3HXE9"/>
<dbReference type="EMBL" id="FNPG01000010">
    <property type="protein sequence ID" value="SDY19444.1"/>
    <property type="molecule type" value="Genomic_DNA"/>
</dbReference>
<name>A0A1H3HXE9_9FIRM</name>
<keyword evidence="3" id="KW-1185">Reference proteome</keyword>
<keyword evidence="1" id="KW-0472">Membrane</keyword>
<organism evidence="2 3">
    <name type="scientific">Lachnobacterium bovis DSM 14045</name>
    <dbReference type="NCBI Taxonomy" id="1122142"/>
    <lineage>
        <taxon>Bacteria</taxon>
        <taxon>Bacillati</taxon>
        <taxon>Bacillota</taxon>
        <taxon>Clostridia</taxon>
        <taxon>Lachnospirales</taxon>
        <taxon>Lachnospiraceae</taxon>
        <taxon>Lachnobacterium</taxon>
    </lineage>
</organism>
<dbReference type="RefSeq" id="WP_074716641.1">
    <property type="nucleotide sequence ID" value="NZ_FNPG01000010.1"/>
</dbReference>
<sequence>MKRIQNIRNAVLRKIVVAVIVFGIYCLFGTIQVSATTKDNANLDKTSVSRDAYYGGVNYAPVFDYEYYIDRYADINRCFANNPEGALNHYVTMGIDEGRQASANFDITSYRYANQDLRLAFGKYNKGYVEHYLKFGIHENRRTTNVDKITDPVTKYNGIDYRLVYDYEYYKDHNPDLVGVFADDDVDYIKHFATFGVNEFRYASASFEASSYRNAYRDLRRAFGNNYKMYYLHYINNGCYEYRDKVVGISELLDAVTVYNGIDYSDVYDYYFYVNKYPDIRDAFGNNDCAVLEHFIHYGMYERRQANQKFDVVSYRKKYQDLRVAFGCNMPEYYYHYINYGKAEKRVCIGVYTLQNPLTIYYGVDLSEVYDYYYYVSHNRYLLREYDEDDDYAMLKHFALEAMPQNKPGKENYDQKRYEELRETLMYRLLPPLAQ</sequence>
<dbReference type="STRING" id="1122142.SAMN02910414_00968"/>
<protein>
    <submittedName>
        <fullName evidence="2">Uncharacterized protein</fullName>
    </submittedName>
</protein>
<keyword evidence="1" id="KW-0812">Transmembrane</keyword>
<feature type="transmembrane region" description="Helical" evidence="1">
    <location>
        <begin position="12"/>
        <end position="31"/>
    </location>
</feature>
<reference evidence="2 3" key="1">
    <citation type="submission" date="2016-10" db="EMBL/GenBank/DDBJ databases">
        <authorList>
            <person name="de Groot N.N."/>
        </authorList>
    </citation>
    <scope>NUCLEOTIDE SEQUENCE [LARGE SCALE GENOMIC DNA]</scope>
    <source>
        <strain evidence="2 3">DSM 14045</strain>
    </source>
</reference>
<proteinExistence type="predicted"/>
<dbReference type="OrthoDB" id="1998815at2"/>
<keyword evidence="1" id="KW-1133">Transmembrane helix</keyword>
<accession>A0A1H3HXE9</accession>
<evidence type="ECO:0000256" key="1">
    <source>
        <dbReference type="SAM" id="Phobius"/>
    </source>
</evidence>
<gene>
    <name evidence="2" type="ORF">SAMN02910414_00968</name>
</gene>
<evidence type="ECO:0000313" key="2">
    <source>
        <dbReference type="EMBL" id="SDY19444.1"/>
    </source>
</evidence>
<dbReference type="Proteomes" id="UP000183918">
    <property type="component" value="Unassembled WGS sequence"/>
</dbReference>